<accession>I3UD67</accession>
<comment type="subcellular location">
    <subcellularLocation>
        <location evidence="1">Membrane</location>
        <topology evidence="1">Multi-pass membrane protein</topology>
    </subcellularLocation>
</comment>
<keyword evidence="2 5" id="KW-0812">Transmembrane</keyword>
<evidence type="ECO:0000256" key="3">
    <source>
        <dbReference type="ARBA" id="ARBA00022989"/>
    </source>
</evidence>
<keyword evidence="3 5" id="KW-1133">Transmembrane helix</keyword>
<feature type="transmembrane region" description="Helical" evidence="5">
    <location>
        <begin position="96"/>
        <end position="116"/>
    </location>
</feature>
<dbReference type="STRING" id="1036672.TKWG_14475"/>
<dbReference type="AlphaFoldDB" id="I3UD67"/>
<dbReference type="GO" id="GO:0015108">
    <property type="term" value="F:chloride transmembrane transporter activity"/>
    <property type="evidence" value="ECO:0007669"/>
    <property type="project" value="InterPro"/>
</dbReference>
<evidence type="ECO:0000256" key="4">
    <source>
        <dbReference type="ARBA" id="ARBA00023136"/>
    </source>
</evidence>
<evidence type="ECO:0000256" key="5">
    <source>
        <dbReference type="SAM" id="Phobius"/>
    </source>
</evidence>
<sequence>MQLTGYYRVTYDVKPISLSIDASLLLLCALAIVAGLLAPLFLRFLDAIRQLFRKTGLPLPLSLALGGALLGGILILQPAASGNGYGPIEDMLTLSWTMPAVLLMLAYKVLATGATVGSVRPAASLRPC</sequence>
<reference evidence="6 7" key="1">
    <citation type="journal article" date="2011" name="J. Bacteriol.">
        <title>Whole-genome shotgun sequencing of the sulfur-oxidizing chemoautotroph Tetrathiobacter kashmirensis.</title>
        <authorList>
            <person name="Ghosh W."/>
            <person name="George A."/>
            <person name="Agarwal A."/>
            <person name="Raj P."/>
            <person name="Alam M."/>
            <person name="Pyne P."/>
            <person name="Das Gupta S.K."/>
        </authorList>
    </citation>
    <scope>NUCLEOTIDE SEQUENCE [LARGE SCALE GENOMIC DNA]</scope>
    <source>
        <strain evidence="6 7">WT001</strain>
    </source>
</reference>
<dbReference type="KEGG" id="aka:TKWG_14475"/>
<keyword evidence="7" id="KW-1185">Reference proteome</keyword>
<dbReference type="EMBL" id="CP003555">
    <property type="protein sequence ID" value="AFK62955.1"/>
    <property type="molecule type" value="Genomic_DNA"/>
</dbReference>
<keyword evidence="4 5" id="KW-0472">Membrane</keyword>
<proteinExistence type="predicted"/>
<dbReference type="Gene3D" id="1.10.3080.10">
    <property type="entry name" value="Clc chloride channel"/>
    <property type="match status" value="1"/>
</dbReference>
<evidence type="ECO:0000313" key="7">
    <source>
        <dbReference type="Proteomes" id="UP000005267"/>
    </source>
</evidence>
<dbReference type="InterPro" id="IPR014743">
    <property type="entry name" value="Cl-channel_core"/>
</dbReference>
<dbReference type="Proteomes" id="UP000005267">
    <property type="component" value="Chromosome"/>
</dbReference>
<evidence type="ECO:0000256" key="2">
    <source>
        <dbReference type="ARBA" id="ARBA00022692"/>
    </source>
</evidence>
<feature type="transmembrane region" description="Helical" evidence="5">
    <location>
        <begin position="57"/>
        <end position="76"/>
    </location>
</feature>
<protein>
    <submittedName>
        <fullName evidence="6">Putative voltage-gated ClC-type chloride channel ClcB</fullName>
    </submittedName>
</protein>
<dbReference type="HOGENOM" id="CLU_1954931_0_0_4"/>
<dbReference type="Pfam" id="PF00654">
    <property type="entry name" value="Voltage_CLC"/>
    <property type="match status" value="1"/>
</dbReference>
<dbReference type="GO" id="GO:0016020">
    <property type="term" value="C:membrane"/>
    <property type="evidence" value="ECO:0007669"/>
    <property type="project" value="UniProtKB-SubCell"/>
</dbReference>
<organism evidence="6 7">
    <name type="scientific">Advenella kashmirensis (strain DSM 17095 / LMG 22695 / WT001)</name>
    <name type="common">Tetrathiobacter kashmirensis</name>
    <dbReference type="NCBI Taxonomy" id="1036672"/>
    <lineage>
        <taxon>Bacteria</taxon>
        <taxon>Pseudomonadati</taxon>
        <taxon>Pseudomonadota</taxon>
        <taxon>Betaproteobacteria</taxon>
        <taxon>Burkholderiales</taxon>
        <taxon>Alcaligenaceae</taxon>
    </lineage>
</organism>
<dbReference type="SUPFAM" id="SSF81340">
    <property type="entry name" value="Clc chloride channel"/>
    <property type="match status" value="1"/>
</dbReference>
<feature type="transmembrane region" description="Helical" evidence="5">
    <location>
        <begin position="24"/>
        <end position="45"/>
    </location>
</feature>
<dbReference type="InterPro" id="IPR001807">
    <property type="entry name" value="ClC"/>
</dbReference>
<gene>
    <name evidence="6" type="ordered locus">TKWG_14475</name>
</gene>
<evidence type="ECO:0000313" key="6">
    <source>
        <dbReference type="EMBL" id="AFK62955.1"/>
    </source>
</evidence>
<name>I3UD67_ADVKW</name>
<evidence type="ECO:0000256" key="1">
    <source>
        <dbReference type="ARBA" id="ARBA00004141"/>
    </source>
</evidence>
<reference evidence="7" key="2">
    <citation type="journal article" date="2013" name="PLoS ONE">
        <title>Genome implosion elicits host-confinement in Alcaligenaceae: evidence from the comparative genomics of Tetrathiobacter kashmirensis, a pathogen in the making.</title>
        <authorList>
            <person name="Ghosh W."/>
            <person name="Alam M."/>
            <person name="Roy C."/>
            <person name="Pyne P."/>
            <person name="George A."/>
            <person name="Chakraborty R."/>
            <person name="Majumder S."/>
            <person name="Agarwal A."/>
            <person name="Chakraborty S."/>
            <person name="Majumdar S."/>
            <person name="Gupta S.K."/>
        </authorList>
    </citation>
    <scope>NUCLEOTIDE SEQUENCE [LARGE SCALE GENOMIC DNA]</scope>
    <source>
        <strain evidence="7">WT001</strain>
    </source>
</reference>